<feature type="region of interest" description="Disordered" evidence="1">
    <location>
        <begin position="1"/>
        <end position="25"/>
    </location>
</feature>
<proteinExistence type="predicted"/>
<dbReference type="KEGG" id="dfl:DFE_2876"/>
<dbReference type="OrthoDB" id="5465054at2"/>
<accession>A0A2Z6B269</accession>
<dbReference type="AlphaFoldDB" id="A0A2Z6B269"/>
<feature type="domain" description="Phage tail assembly chaperone-like" evidence="2">
    <location>
        <begin position="121"/>
        <end position="181"/>
    </location>
</feature>
<organism evidence="3 4">
    <name type="scientific">Desulfovibrio ferrophilus</name>
    <dbReference type="NCBI Taxonomy" id="241368"/>
    <lineage>
        <taxon>Bacteria</taxon>
        <taxon>Pseudomonadati</taxon>
        <taxon>Thermodesulfobacteriota</taxon>
        <taxon>Desulfovibrionia</taxon>
        <taxon>Desulfovibrionales</taxon>
        <taxon>Desulfovibrionaceae</taxon>
        <taxon>Desulfovibrio</taxon>
    </lineage>
</organism>
<evidence type="ECO:0000313" key="4">
    <source>
        <dbReference type="Proteomes" id="UP000269883"/>
    </source>
</evidence>
<evidence type="ECO:0000256" key="1">
    <source>
        <dbReference type="SAM" id="MobiDB-lite"/>
    </source>
</evidence>
<dbReference type="InterPro" id="IPR031893">
    <property type="entry name" value="Phage_tail_APC"/>
</dbReference>
<keyword evidence="4" id="KW-1185">Reference proteome</keyword>
<dbReference type="Pfam" id="PF16778">
    <property type="entry name" value="Phage_tail_APC"/>
    <property type="match status" value="1"/>
</dbReference>
<dbReference type="Gene3D" id="6.10.140.1310">
    <property type="match status" value="1"/>
</dbReference>
<feature type="compositionally biased region" description="Basic and acidic residues" evidence="1">
    <location>
        <begin position="1"/>
        <end position="10"/>
    </location>
</feature>
<reference evidence="3 4" key="1">
    <citation type="journal article" date="2018" name="Sci. Adv.">
        <title>Multi-heme cytochromes provide a pathway for survival in energy-limited environments.</title>
        <authorList>
            <person name="Deng X."/>
            <person name="Dohmae N."/>
            <person name="Nealson K.H."/>
            <person name="Hashimoto K."/>
            <person name="Okamoto A."/>
        </authorList>
    </citation>
    <scope>NUCLEOTIDE SEQUENCE [LARGE SCALE GENOMIC DNA]</scope>
    <source>
        <strain evidence="3 4">IS5</strain>
    </source>
</reference>
<gene>
    <name evidence="3" type="ORF">DFE_2876</name>
</gene>
<name>A0A2Z6B269_9BACT</name>
<dbReference type="Proteomes" id="UP000269883">
    <property type="component" value="Chromosome"/>
</dbReference>
<evidence type="ECO:0000313" key="3">
    <source>
        <dbReference type="EMBL" id="BBD09602.1"/>
    </source>
</evidence>
<evidence type="ECO:0000259" key="2">
    <source>
        <dbReference type="Pfam" id="PF16778"/>
    </source>
</evidence>
<dbReference type="EMBL" id="AP017378">
    <property type="protein sequence ID" value="BBD09602.1"/>
    <property type="molecule type" value="Genomic_DNA"/>
</dbReference>
<protein>
    <recommendedName>
        <fullName evidence="2">Phage tail assembly chaperone-like domain-containing protein</fullName>
    </recommendedName>
</protein>
<dbReference type="RefSeq" id="WP_126380635.1">
    <property type="nucleotide sequence ID" value="NZ_AP017378.1"/>
</dbReference>
<sequence length="184" mass="20868">MDIHSYHPETGEYLSTDTPPIDPLETEQAGQPVYLLPEGATETAPPETNEGFVPVWTDNGWEIMEDHRGETHYRTATGEALTIEDLGPLPQGLTDSAAQDYEVWDEVSRNWTLDVDAWALAVRSERNFRLGACDATTLPDYPHADDAARQAWLDYRQALRDLPMQQGFPWMPEEVNWPHNPFMA</sequence>